<dbReference type="PANTHER" id="PTHR31981">
    <property type="entry name" value="GLYCOSYLATED LYSOSOMAL MEMBRANE PROTEIN"/>
    <property type="match status" value="1"/>
</dbReference>
<evidence type="ECO:0000256" key="8">
    <source>
        <dbReference type="ARBA" id="ARBA00024176"/>
    </source>
</evidence>
<evidence type="ECO:0000256" key="2">
    <source>
        <dbReference type="ARBA" id="ARBA00022692"/>
    </source>
</evidence>
<keyword evidence="5 11" id="KW-0472">Membrane</keyword>
<sequence>MYGFSSCRTTYKTLVAILLKLLIILEVTLSNGLERKLTAVKNPGCEEKCNNFTFLHVRADGPNDSLHYLWDFTSKPTVLIAQTSNNASLTISWYDFLWNINSISVKFSEEPKYTFGVIFDKIWEFNDMNDTGVMTEVDDANIVSIVTNEFQWQLVDLNTNSSDPYLKMRSSNGPRDGSIDILVRPYGSKDHGIELPHLFHSPNSSQLDISINNFETNPKFNSSRFAFGLVLFSQDNKKNETFKIISRKSLDDEHTPGVFTMNDLVSPHATANSKGGGWLLWRKVSYTSEIRDIVNSTEVNEYAIKNVADHSEALNNTVIYSFHGYNVNDYLVQATNVSFGSKQDVFYSKNNFTTWTLLVGYGYPLEDELSLLVILVISIGLGLPALLILIGGYQSELRLQLILQLVALHLKILKRTLLVGYGYPLEDELSLLVILVISIGLGLPALLILIGGIYIIHRGFSSKKDELFLSR</sequence>
<evidence type="ECO:0000256" key="3">
    <source>
        <dbReference type="ARBA" id="ARBA00022729"/>
    </source>
</evidence>
<feature type="transmembrane region" description="Helical" evidence="11">
    <location>
        <begin position="369"/>
        <end position="389"/>
    </location>
</feature>
<dbReference type="EMBL" id="KZ308135">
    <property type="protein sequence ID" value="KAG8222481.1"/>
    <property type="molecule type" value="Genomic_DNA"/>
</dbReference>
<dbReference type="GO" id="GO:0005765">
    <property type="term" value="C:lysosomal membrane"/>
    <property type="evidence" value="ECO:0007669"/>
    <property type="project" value="UniProtKB-SubCell"/>
</dbReference>
<keyword evidence="4 11" id="KW-1133">Transmembrane helix</keyword>
<keyword evidence="7" id="KW-0458">Lysosome</keyword>
<evidence type="ECO:0000256" key="10">
    <source>
        <dbReference type="ARBA" id="ARBA00044960"/>
    </source>
</evidence>
<comment type="function">
    <text evidence="8">Required to protect lysosomal transporter MFSD1 from lysosomal proteolysis and for MFSD1 lysosomal localization.</text>
</comment>
<accession>A0A8K0JTN1</accession>
<evidence type="ECO:0000256" key="11">
    <source>
        <dbReference type="SAM" id="Phobius"/>
    </source>
</evidence>
<evidence type="ECO:0000256" key="4">
    <source>
        <dbReference type="ARBA" id="ARBA00022989"/>
    </source>
</evidence>
<keyword evidence="2 11" id="KW-0812">Transmembrane</keyword>
<dbReference type="AlphaFoldDB" id="A0A8K0JTN1"/>
<evidence type="ECO:0000256" key="6">
    <source>
        <dbReference type="ARBA" id="ARBA00023180"/>
    </source>
</evidence>
<comment type="caution">
    <text evidence="12">The sequence shown here is derived from an EMBL/GenBank/DDBJ whole genome shotgun (WGS) entry which is preliminary data.</text>
</comment>
<name>A0A8K0JTN1_LADFU</name>
<comment type="subcellular location">
    <subcellularLocation>
        <location evidence="9">Lysosome membrane</location>
        <topology evidence="9">Single-pass type I membrane protein</topology>
        <orientation evidence="9">Lumenal side</orientation>
    </subcellularLocation>
</comment>
<evidence type="ECO:0000313" key="12">
    <source>
        <dbReference type="EMBL" id="KAG8222481.1"/>
    </source>
</evidence>
<dbReference type="OrthoDB" id="6264340at2759"/>
<evidence type="ECO:0000256" key="5">
    <source>
        <dbReference type="ARBA" id="ARBA00023136"/>
    </source>
</evidence>
<dbReference type="Proteomes" id="UP000792457">
    <property type="component" value="Unassembled WGS sequence"/>
</dbReference>
<comment type="similarity">
    <text evidence="1">Belongs to the GLMP family.</text>
</comment>
<gene>
    <name evidence="12" type="ORF">J437_LFUL000843</name>
</gene>
<protein>
    <submittedName>
        <fullName evidence="12">Uncharacterized protein</fullName>
    </submittedName>
</protein>
<dbReference type="InterPro" id="IPR029382">
    <property type="entry name" value="NCU-G1"/>
</dbReference>
<keyword evidence="13" id="KW-1185">Reference proteome</keyword>
<dbReference type="Pfam" id="PF15065">
    <property type="entry name" value="NCU-G1"/>
    <property type="match status" value="2"/>
</dbReference>
<organism evidence="12 13">
    <name type="scientific">Ladona fulva</name>
    <name type="common">Scarce chaser dragonfly</name>
    <name type="synonym">Libellula fulva</name>
    <dbReference type="NCBI Taxonomy" id="123851"/>
    <lineage>
        <taxon>Eukaryota</taxon>
        <taxon>Metazoa</taxon>
        <taxon>Ecdysozoa</taxon>
        <taxon>Arthropoda</taxon>
        <taxon>Hexapoda</taxon>
        <taxon>Insecta</taxon>
        <taxon>Pterygota</taxon>
        <taxon>Palaeoptera</taxon>
        <taxon>Odonata</taxon>
        <taxon>Epiprocta</taxon>
        <taxon>Anisoptera</taxon>
        <taxon>Libelluloidea</taxon>
        <taxon>Libellulidae</taxon>
        <taxon>Ladona</taxon>
    </lineage>
</organism>
<feature type="transmembrane region" description="Helical" evidence="11">
    <location>
        <begin position="429"/>
        <end position="456"/>
    </location>
</feature>
<evidence type="ECO:0000256" key="9">
    <source>
        <dbReference type="ARBA" id="ARBA00024189"/>
    </source>
</evidence>
<reference evidence="12" key="2">
    <citation type="submission" date="2017-10" db="EMBL/GenBank/DDBJ databases">
        <title>Ladona fulva Genome sequencing and assembly.</title>
        <authorList>
            <person name="Murali S."/>
            <person name="Richards S."/>
            <person name="Bandaranaike D."/>
            <person name="Bellair M."/>
            <person name="Blankenburg K."/>
            <person name="Chao H."/>
            <person name="Dinh H."/>
            <person name="Doddapaneni H."/>
            <person name="Dugan-Rocha S."/>
            <person name="Elkadiri S."/>
            <person name="Gnanaolivu R."/>
            <person name="Hernandez B."/>
            <person name="Skinner E."/>
            <person name="Javaid M."/>
            <person name="Lee S."/>
            <person name="Li M."/>
            <person name="Ming W."/>
            <person name="Munidasa M."/>
            <person name="Muniz J."/>
            <person name="Nguyen L."/>
            <person name="Hughes D."/>
            <person name="Osuji N."/>
            <person name="Pu L.-L."/>
            <person name="Puazo M."/>
            <person name="Qu C."/>
            <person name="Quiroz J."/>
            <person name="Raj R."/>
            <person name="Weissenberger G."/>
            <person name="Xin Y."/>
            <person name="Zou X."/>
            <person name="Han Y."/>
            <person name="Worley K."/>
            <person name="Muzny D."/>
            <person name="Gibbs R."/>
        </authorList>
    </citation>
    <scope>NUCLEOTIDE SEQUENCE</scope>
    <source>
        <strain evidence="12">Sampled in the wild</strain>
    </source>
</reference>
<evidence type="ECO:0000256" key="1">
    <source>
        <dbReference type="ARBA" id="ARBA00010599"/>
    </source>
</evidence>
<dbReference type="PANTHER" id="PTHR31981:SF1">
    <property type="entry name" value="GLYCOSYLATED LYSOSOMAL MEMBRANE PROTEIN"/>
    <property type="match status" value="1"/>
</dbReference>
<evidence type="ECO:0000313" key="13">
    <source>
        <dbReference type="Proteomes" id="UP000792457"/>
    </source>
</evidence>
<reference evidence="12" key="1">
    <citation type="submission" date="2013-04" db="EMBL/GenBank/DDBJ databases">
        <authorList>
            <person name="Qu J."/>
            <person name="Murali S.C."/>
            <person name="Bandaranaike D."/>
            <person name="Bellair M."/>
            <person name="Blankenburg K."/>
            <person name="Chao H."/>
            <person name="Dinh H."/>
            <person name="Doddapaneni H."/>
            <person name="Downs B."/>
            <person name="Dugan-Rocha S."/>
            <person name="Elkadiri S."/>
            <person name="Gnanaolivu R.D."/>
            <person name="Hernandez B."/>
            <person name="Javaid M."/>
            <person name="Jayaseelan J.C."/>
            <person name="Lee S."/>
            <person name="Li M."/>
            <person name="Ming W."/>
            <person name="Munidasa M."/>
            <person name="Muniz J."/>
            <person name="Nguyen L."/>
            <person name="Ongeri F."/>
            <person name="Osuji N."/>
            <person name="Pu L.-L."/>
            <person name="Puazo M."/>
            <person name="Qu C."/>
            <person name="Quiroz J."/>
            <person name="Raj R."/>
            <person name="Weissenberger G."/>
            <person name="Xin Y."/>
            <person name="Zou X."/>
            <person name="Han Y."/>
            <person name="Richards S."/>
            <person name="Worley K."/>
            <person name="Muzny D."/>
            <person name="Gibbs R."/>
        </authorList>
    </citation>
    <scope>NUCLEOTIDE SEQUENCE</scope>
    <source>
        <strain evidence="12">Sampled in the wild</strain>
    </source>
</reference>
<evidence type="ECO:0000256" key="7">
    <source>
        <dbReference type="ARBA" id="ARBA00023228"/>
    </source>
</evidence>
<keyword evidence="3" id="KW-0732">Signal</keyword>
<comment type="subunit">
    <text evidence="10">Interacts (via lumenal domain) with lysosomal protein MFSD1; the interaction starts while both proteins are still in the endoplasmic reticulum and is required for stabilization of MFSD1 in lysosomes but has no direct effect on its targeting to lysosomes or transporter activity.</text>
</comment>
<keyword evidence="6" id="KW-0325">Glycoprotein</keyword>
<proteinExistence type="inferred from homology"/>